<reference evidence="1 2" key="1">
    <citation type="journal article" date="2015" name="Nature">
        <title>rRNA introns, odd ribosomes, and small enigmatic genomes across a large radiation of phyla.</title>
        <authorList>
            <person name="Brown C.T."/>
            <person name="Hug L.A."/>
            <person name="Thomas B.C."/>
            <person name="Sharon I."/>
            <person name="Castelle C.J."/>
            <person name="Singh A."/>
            <person name="Wilkins M.J."/>
            <person name="Williams K.H."/>
            <person name="Banfield J.F."/>
        </authorList>
    </citation>
    <scope>NUCLEOTIDE SEQUENCE [LARGE SCALE GENOMIC DNA]</scope>
</reference>
<evidence type="ECO:0000313" key="2">
    <source>
        <dbReference type="Proteomes" id="UP000034492"/>
    </source>
</evidence>
<sequence>MPRIPELKESIGARGFPGHGSERTPITLYDLYKAQLPPTVIYHLDQFPNEAEWLRKGGLNKPPKLMKR</sequence>
<organism evidence="1 2">
    <name type="scientific">Candidatus Daviesbacteria bacterium GW2011_GWB1_36_5</name>
    <dbReference type="NCBI Taxonomy" id="1618426"/>
    <lineage>
        <taxon>Bacteria</taxon>
        <taxon>Candidatus Daviesiibacteriota</taxon>
    </lineage>
</organism>
<comment type="caution">
    <text evidence="1">The sequence shown here is derived from an EMBL/GenBank/DDBJ whole genome shotgun (WGS) entry which is preliminary data.</text>
</comment>
<proteinExistence type="predicted"/>
<name>A0A0G0ET06_9BACT</name>
<accession>A0A0G0ET06</accession>
<gene>
    <name evidence="1" type="ORF">US19_C0009G0035</name>
</gene>
<dbReference type="AlphaFoldDB" id="A0A0G0ET06"/>
<dbReference type="EMBL" id="LBSA01000009">
    <property type="protein sequence ID" value="KKQ10033.1"/>
    <property type="molecule type" value="Genomic_DNA"/>
</dbReference>
<protein>
    <submittedName>
        <fullName evidence="1">Uncharacterized protein</fullName>
    </submittedName>
</protein>
<evidence type="ECO:0000313" key="1">
    <source>
        <dbReference type="EMBL" id="KKQ10033.1"/>
    </source>
</evidence>
<dbReference type="Proteomes" id="UP000034492">
    <property type="component" value="Unassembled WGS sequence"/>
</dbReference>